<keyword evidence="1" id="KW-1133">Transmembrane helix</keyword>
<evidence type="ECO:0008006" key="4">
    <source>
        <dbReference type="Google" id="ProtNLM"/>
    </source>
</evidence>
<accession>A0ABU5TUZ2</accession>
<reference evidence="2 3" key="1">
    <citation type="submission" date="2023-12" db="EMBL/GenBank/DDBJ databases">
        <title>Baltic Sea Cyanobacteria.</title>
        <authorList>
            <person name="Delbaje E."/>
            <person name="Fewer D.P."/>
            <person name="Shishido T.K."/>
        </authorList>
    </citation>
    <scope>NUCLEOTIDE SEQUENCE [LARGE SCALE GENOMIC DNA]</scope>
    <source>
        <strain evidence="2 3">CCNP 1315</strain>
    </source>
</reference>
<organism evidence="2 3">
    <name type="scientific">Limnoraphis robusta CCNP1315</name>
    <dbReference type="NCBI Taxonomy" id="3110306"/>
    <lineage>
        <taxon>Bacteria</taxon>
        <taxon>Bacillati</taxon>
        <taxon>Cyanobacteriota</taxon>
        <taxon>Cyanophyceae</taxon>
        <taxon>Oscillatoriophycideae</taxon>
        <taxon>Oscillatoriales</taxon>
        <taxon>Sirenicapillariaceae</taxon>
        <taxon>Limnoraphis</taxon>
    </lineage>
</organism>
<sequence length="95" mass="10831">MQERVECPKCGKGTIVQQHLDVFRCLNCDFKRDFSRSQDRDKNTGYFKTPNYSRNEVYTSSTGAGYTQAKVTKDDTDGGFMGFLLLILTITLFVL</sequence>
<keyword evidence="1" id="KW-0472">Membrane</keyword>
<evidence type="ECO:0000313" key="3">
    <source>
        <dbReference type="Proteomes" id="UP001301728"/>
    </source>
</evidence>
<comment type="caution">
    <text evidence="2">The sequence shown here is derived from an EMBL/GenBank/DDBJ whole genome shotgun (WGS) entry which is preliminary data.</text>
</comment>
<name>A0ABU5TUZ2_9CYAN</name>
<protein>
    <recommendedName>
        <fullName evidence="4">Replication restart DNA helicase PriA</fullName>
    </recommendedName>
</protein>
<keyword evidence="3" id="KW-1185">Reference proteome</keyword>
<dbReference type="Proteomes" id="UP001301728">
    <property type="component" value="Unassembled WGS sequence"/>
</dbReference>
<keyword evidence="1" id="KW-0812">Transmembrane</keyword>
<gene>
    <name evidence="2" type="ORF">VB854_07110</name>
</gene>
<dbReference type="EMBL" id="JAYGHT010000014">
    <property type="protein sequence ID" value="MEA5518717.1"/>
    <property type="molecule type" value="Genomic_DNA"/>
</dbReference>
<proteinExistence type="predicted"/>
<dbReference type="RefSeq" id="WP_323273132.1">
    <property type="nucleotide sequence ID" value="NZ_JAYGHT010000014.1"/>
</dbReference>
<evidence type="ECO:0000313" key="2">
    <source>
        <dbReference type="EMBL" id="MEA5518717.1"/>
    </source>
</evidence>
<feature type="transmembrane region" description="Helical" evidence="1">
    <location>
        <begin position="78"/>
        <end position="94"/>
    </location>
</feature>
<evidence type="ECO:0000256" key="1">
    <source>
        <dbReference type="SAM" id="Phobius"/>
    </source>
</evidence>